<sequence length="330" mass="37220">MKSGKAHACAQRWCWALVPNTGRNGSIGALSSKLCGFVLAMLMMVVMMVAINWSTRVSTPANKPDAWFTALEHDKEGMREWLHDCKYIYLDVGSNRGIQVRKIFEPDKYPNAAVLPVYREVFGKDWERRPEEICAVGFEANPANTQSLKELQAAYRRVGFRVHFFTETAVALENGKANFYLDSQAPVQYHQPGSTLVPPKGRGIDMDGVRVSTVDLARYILEEVTAPHKAFGKAVSPIIVMKLDVEGYEHQLVPHLVITGALCKVHTVFYESHLWGTVTSERGVGDESFIAFFEWFARDMDRSACPVNFVELDDESYDTSRRPLPTPRLR</sequence>
<dbReference type="InterPro" id="IPR029063">
    <property type="entry name" value="SAM-dependent_MTases_sf"/>
</dbReference>
<keyword evidence="1" id="KW-0812">Transmembrane</keyword>
<protein>
    <recommendedName>
        <fullName evidence="4">Methyltransferase FkbM domain-containing protein</fullName>
    </recommendedName>
</protein>
<evidence type="ECO:0000313" key="3">
    <source>
        <dbReference type="Proteomes" id="UP000355283"/>
    </source>
</evidence>
<reference evidence="2 3" key="1">
    <citation type="submission" date="2019-01" db="EMBL/GenBank/DDBJ databases">
        <title>Nuclear Genome Assembly of the Microalgal Biofuel strain Nannochloropsis salina CCMP1776.</title>
        <authorList>
            <person name="Hovde B."/>
        </authorList>
    </citation>
    <scope>NUCLEOTIDE SEQUENCE [LARGE SCALE GENOMIC DNA]</scope>
    <source>
        <strain evidence="2 3">CCMP1776</strain>
    </source>
</reference>
<dbReference type="Proteomes" id="UP000355283">
    <property type="component" value="Unassembled WGS sequence"/>
</dbReference>
<dbReference type="OrthoDB" id="10006218at2759"/>
<keyword evidence="1" id="KW-0472">Membrane</keyword>
<comment type="caution">
    <text evidence="2">The sequence shown here is derived from an EMBL/GenBank/DDBJ whole genome shotgun (WGS) entry which is preliminary data.</text>
</comment>
<keyword evidence="1" id="KW-1133">Transmembrane helix</keyword>
<keyword evidence="3" id="KW-1185">Reference proteome</keyword>
<dbReference type="SUPFAM" id="SSF53335">
    <property type="entry name" value="S-adenosyl-L-methionine-dependent methyltransferases"/>
    <property type="match status" value="1"/>
</dbReference>
<name>A0A4D9D9M9_9STRA</name>
<evidence type="ECO:0008006" key="4">
    <source>
        <dbReference type="Google" id="ProtNLM"/>
    </source>
</evidence>
<organism evidence="2 3">
    <name type="scientific">Nannochloropsis salina CCMP1776</name>
    <dbReference type="NCBI Taxonomy" id="1027361"/>
    <lineage>
        <taxon>Eukaryota</taxon>
        <taxon>Sar</taxon>
        <taxon>Stramenopiles</taxon>
        <taxon>Ochrophyta</taxon>
        <taxon>Eustigmatophyceae</taxon>
        <taxon>Eustigmatales</taxon>
        <taxon>Monodopsidaceae</taxon>
        <taxon>Microchloropsis</taxon>
        <taxon>Microchloropsis salina</taxon>
    </lineage>
</organism>
<feature type="transmembrane region" description="Helical" evidence="1">
    <location>
        <begin position="34"/>
        <end position="53"/>
    </location>
</feature>
<proteinExistence type="predicted"/>
<evidence type="ECO:0000313" key="2">
    <source>
        <dbReference type="EMBL" id="TFJ87097.1"/>
    </source>
</evidence>
<dbReference type="Gene3D" id="3.40.50.150">
    <property type="entry name" value="Vaccinia Virus protein VP39"/>
    <property type="match status" value="1"/>
</dbReference>
<gene>
    <name evidence="2" type="ORF">NSK_001431</name>
</gene>
<accession>A0A4D9D9M9</accession>
<dbReference type="EMBL" id="SDOX01000006">
    <property type="protein sequence ID" value="TFJ87097.1"/>
    <property type="molecule type" value="Genomic_DNA"/>
</dbReference>
<evidence type="ECO:0000256" key="1">
    <source>
        <dbReference type="SAM" id="Phobius"/>
    </source>
</evidence>
<dbReference type="AlphaFoldDB" id="A0A4D9D9M9"/>